<evidence type="ECO:0000313" key="3">
    <source>
        <dbReference type="Proteomes" id="UP000297280"/>
    </source>
</evidence>
<gene>
    <name evidence="2" type="ORF">BPOR_0136g00110</name>
</gene>
<name>A0A4Z1KWI7_9HELO</name>
<keyword evidence="3" id="KW-1185">Reference proteome</keyword>
<sequence length="104" mass="11815">MSSILSRYIEAPTANKRSSQHQKLRHATNIQNPRESAPERAASQIQNFRHATKPRFRLAVRIRRGQKEIMPTMKGTSQCSGMQQRVLFQAGLQNVGDVRKVSTI</sequence>
<comment type="caution">
    <text evidence="2">The sequence shown here is derived from an EMBL/GenBank/DDBJ whole genome shotgun (WGS) entry which is preliminary data.</text>
</comment>
<evidence type="ECO:0000313" key="2">
    <source>
        <dbReference type="EMBL" id="TGO88887.1"/>
    </source>
</evidence>
<accession>A0A4Z1KWI7</accession>
<feature type="region of interest" description="Disordered" evidence="1">
    <location>
        <begin position="1"/>
        <end position="45"/>
    </location>
</feature>
<evidence type="ECO:0000256" key="1">
    <source>
        <dbReference type="SAM" id="MobiDB-lite"/>
    </source>
</evidence>
<dbReference type="AlphaFoldDB" id="A0A4Z1KWI7"/>
<organism evidence="2 3">
    <name type="scientific">Botrytis porri</name>
    <dbReference type="NCBI Taxonomy" id="87229"/>
    <lineage>
        <taxon>Eukaryota</taxon>
        <taxon>Fungi</taxon>
        <taxon>Dikarya</taxon>
        <taxon>Ascomycota</taxon>
        <taxon>Pezizomycotina</taxon>
        <taxon>Leotiomycetes</taxon>
        <taxon>Helotiales</taxon>
        <taxon>Sclerotiniaceae</taxon>
        <taxon>Botrytis</taxon>
    </lineage>
</organism>
<protein>
    <submittedName>
        <fullName evidence="2">Uncharacterized protein</fullName>
    </submittedName>
</protein>
<dbReference type="EMBL" id="PQXO01000136">
    <property type="protein sequence ID" value="TGO88887.1"/>
    <property type="molecule type" value="Genomic_DNA"/>
</dbReference>
<dbReference type="Proteomes" id="UP000297280">
    <property type="component" value="Unassembled WGS sequence"/>
</dbReference>
<reference evidence="2 3" key="1">
    <citation type="submission" date="2017-12" db="EMBL/GenBank/DDBJ databases">
        <title>Comparative genomics of Botrytis spp.</title>
        <authorList>
            <person name="Valero-Jimenez C.A."/>
            <person name="Tapia P."/>
            <person name="Veloso J."/>
            <person name="Silva-Moreno E."/>
            <person name="Staats M."/>
            <person name="Valdes J.H."/>
            <person name="Van Kan J.A.L."/>
        </authorList>
    </citation>
    <scope>NUCLEOTIDE SEQUENCE [LARGE SCALE GENOMIC DNA]</scope>
    <source>
        <strain evidence="2 3">MUCL3349</strain>
    </source>
</reference>
<proteinExistence type="predicted"/>